<organism evidence="2">
    <name type="scientific">Ixodes ricinus</name>
    <name type="common">Common tick</name>
    <name type="synonym">Acarus ricinus</name>
    <dbReference type="NCBI Taxonomy" id="34613"/>
    <lineage>
        <taxon>Eukaryota</taxon>
        <taxon>Metazoa</taxon>
        <taxon>Ecdysozoa</taxon>
        <taxon>Arthropoda</taxon>
        <taxon>Chelicerata</taxon>
        <taxon>Arachnida</taxon>
        <taxon>Acari</taxon>
        <taxon>Parasitiformes</taxon>
        <taxon>Ixodida</taxon>
        <taxon>Ixodoidea</taxon>
        <taxon>Ixodidae</taxon>
        <taxon>Ixodinae</taxon>
        <taxon>Ixodes</taxon>
    </lineage>
</organism>
<dbReference type="GO" id="GO:0071897">
    <property type="term" value="P:DNA biosynthetic process"/>
    <property type="evidence" value="ECO:0007669"/>
    <property type="project" value="UniProtKB-ARBA"/>
</dbReference>
<evidence type="ECO:0000313" key="2">
    <source>
        <dbReference type="EMBL" id="JAR91228.1"/>
    </source>
</evidence>
<feature type="non-terminal residue" evidence="2">
    <location>
        <position position="1"/>
    </location>
</feature>
<dbReference type="Pfam" id="PF00078">
    <property type="entry name" value="RVT_1"/>
    <property type="match status" value="1"/>
</dbReference>
<dbReference type="SUPFAM" id="SSF56672">
    <property type="entry name" value="DNA/RNA polymerases"/>
    <property type="match status" value="1"/>
</dbReference>
<proteinExistence type="predicted"/>
<feature type="domain" description="Reverse transcriptase" evidence="1">
    <location>
        <begin position="1"/>
        <end position="107"/>
    </location>
</feature>
<dbReference type="PROSITE" id="PS50878">
    <property type="entry name" value="RT_POL"/>
    <property type="match status" value="1"/>
</dbReference>
<dbReference type="EMBL" id="GEGO01004176">
    <property type="protein sequence ID" value="JAR91228.1"/>
    <property type="molecule type" value="Transcribed_RNA"/>
</dbReference>
<dbReference type="InterPro" id="IPR043502">
    <property type="entry name" value="DNA/RNA_pol_sf"/>
</dbReference>
<feature type="non-terminal residue" evidence="2">
    <location>
        <position position="225"/>
    </location>
</feature>
<protein>
    <submittedName>
        <fullName evidence="2">Putative l3</fullName>
    </submittedName>
</protein>
<sequence length="225" mass="26433">SVLGPVLFLIYINDIAAEISRGVTVRLFADDCLLYSKIREEDDQHRLSASVRSIQDWCSEWKMKIYTQKTVFARITSRTRHVLSFTYELDGSPLVEVDSFKYLGVTLSKDLSWGRHINEICQKAMKKLWFLRRNLNSAPPQVKLMAYTTYIRPTLEYAASVWDPYRKNQIGELEKVQRKAVRFILSKYKRLDSVTDMLNSLNLPLLSVRRKIARLKFFFMFSHHL</sequence>
<name>A0A147BKC5_IXORI</name>
<accession>A0A147BKC5</accession>
<reference evidence="2" key="1">
    <citation type="journal article" date="2018" name="PLoS Negl. Trop. Dis.">
        <title>Sialome diversity of ticks revealed by RNAseq of single tick salivary glands.</title>
        <authorList>
            <person name="Perner J."/>
            <person name="Kropackova S."/>
            <person name="Kopacek P."/>
            <person name="Ribeiro J.M."/>
        </authorList>
    </citation>
    <scope>NUCLEOTIDE SEQUENCE</scope>
    <source>
        <strain evidence="2">Siblings of single egg batch collected in Ceske Budejovice</strain>
        <tissue evidence="2">Salivary glands</tissue>
    </source>
</reference>
<dbReference type="PANTHER" id="PTHR33332">
    <property type="entry name" value="REVERSE TRANSCRIPTASE DOMAIN-CONTAINING PROTEIN"/>
    <property type="match status" value="1"/>
</dbReference>
<evidence type="ECO:0000259" key="1">
    <source>
        <dbReference type="PROSITE" id="PS50878"/>
    </source>
</evidence>
<dbReference type="InterPro" id="IPR000477">
    <property type="entry name" value="RT_dom"/>
</dbReference>
<dbReference type="AlphaFoldDB" id="A0A147BKC5"/>